<dbReference type="NCBIfam" id="TIGR01554">
    <property type="entry name" value="major_cap_HK97"/>
    <property type="match status" value="1"/>
</dbReference>
<dbReference type="SUPFAM" id="SSF56563">
    <property type="entry name" value="Major capsid protein gp5"/>
    <property type="match status" value="1"/>
</dbReference>
<comment type="caution">
    <text evidence="3">The sequence shown here is derived from an EMBL/GenBank/DDBJ whole genome shotgun (WGS) entry which is preliminary data.</text>
</comment>
<evidence type="ECO:0000259" key="2">
    <source>
        <dbReference type="Pfam" id="PF05065"/>
    </source>
</evidence>
<feature type="domain" description="Phage capsid-like C-terminal" evidence="2">
    <location>
        <begin position="11"/>
        <end position="287"/>
    </location>
</feature>
<dbReference type="AlphaFoldDB" id="A0A652YPN6"/>
<organism evidence="3">
    <name type="scientific">Nocardia globerula</name>
    <dbReference type="NCBI Taxonomy" id="1818"/>
    <lineage>
        <taxon>Bacteria</taxon>
        <taxon>Bacillati</taxon>
        <taxon>Actinomycetota</taxon>
        <taxon>Actinomycetes</taxon>
        <taxon>Mycobacteriales</taxon>
        <taxon>Nocardiaceae</taxon>
        <taxon>Nocardia</taxon>
    </lineage>
</organism>
<dbReference type="Gene3D" id="3.30.2320.10">
    <property type="entry name" value="hypothetical protein PF0899 domain"/>
    <property type="match status" value="1"/>
</dbReference>
<evidence type="ECO:0000256" key="1">
    <source>
        <dbReference type="ARBA" id="ARBA00004328"/>
    </source>
</evidence>
<gene>
    <name evidence="3" type="ORF">FNL38_104419</name>
</gene>
<name>A0A652YPN6_NOCGL</name>
<dbReference type="InterPro" id="IPR024455">
    <property type="entry name" value="Phage_capsid"/>
</dbReference>
<comment type="subcellular location">
    <subcellularLocation>
        <location evidence="1">Virion</location>
    </subcellularLocation>
</comment>
<dbReference type="EMBL" id="VNIQ01000004">
    <property type="protein sequence ID" value="TYQ04046.1"/>
    <property type="molecule type" value="Genomic_DNA"/>
</dbReference>
<accession>A0A652YPN6</accession>
<protein>
    <submittedName>
        <fullName evidence="3">HK97 family phage major capsid protein</fullName>
    </submittedName>
</protein>
<sequence>MALSTATAGSVLSAEQITNIITVPLQKASVFLAAGPTIIDAHGPVRIPTYTGSTSPSWHGENELIDEVEPTFSEVLLLDPKIESIKSLHRYSNELARQSVTETIGAIQSRMITDVAGKIDDTFIAGTGAGGTQPKGILSYSGVQDMAAIGVPALDDLHDAEGLALGAEVDPTRLRWMMHSRDFVAIRKIKDTAGRYIVQPDVTQSGAYQLLGHSVVVTNRIPVNGGTGTNESSIVLADMSMITVARDMAPTVTLLDQTFGDYDQQAIRVVCRYDAAPVNPKGIVILRGVKLTA</sequence>
<proteinExistence type="predicted"/>
<dbReference type="Pfam" id="PF05065">
    <property type="entry name" value="Phage_capsid"/>
    <property type="match status" value="1"/>
</dbReference>
<dbReference type="InterPro" id="IPR054612">
    <property type="entry name" value="Phage_capsid-like_C"/>
</dbReference>
<reference evidence="3" key="1">
    <citation type="submission" date="2019-07" db="EMBL/GenBank/DDBJ databases">
        <title>Genomic Encyclopedia of Type Strains, Phase IV (KMG-IV): sequencing the most valuable type-strain genomes for metagenomic binning, comparative biology and taxonomic classification.</title>
        <authorList>
            <person name="Goeker M."/>
        </authorList>
    </citation>
    <scope>NUCLEOTIDE SEQUENCE</scope>
    <source>
        <strain evidence="3">DSM 44596</strain>
    </source>
</reference>
<evidence type="ECO:0000313" key="3">
    <source>
        <dbReference type="EMBL" id="TYQ04046.1"/>
    </source>
</evidence>